<dbReference type="Gramene" id="KGN59935">
    <property type="protein sequence ID" value="KGN59935"/>
    <property type="gene ID" value="Csa_3G855290"/>
</dbReference>
<organism evidence="1 2">
    <name type="scientific">Cucumis sativus</name>
    <name type="common">Cucumber</name>
    <dbReference type="NCBI Taxonomy" id="3659"/>
    <lineage>
        <taxon>Eukaryota</taxon>
        <taxon>Viridiplantae</taxon>
        <taxon>Streptophyta</taxon>
        <taxon>Embryophyta</taxon>
        <taxon>Tracheophyta</taxon>
        <taxon>Spermatophyta</taxon>
        <taxon>Magnoliopsida</taxon>
        <taxon>eudicotyledons</taxon>
        <taxon>Gunneridae</taxon>
        <taxon>Pentapetalae</taxon>
        <taxon>rosids</taxon>
        <taxon>fabids</taxon>
        <taxon>Cucurbitales</taxon>
        <taxon>Cucurbitaceae</taxon>
        <taxon>Benincaseae</taxon>
        <taxon>Cucumis</taxon>
    </lineage>
</organism>
<protein>
    <submittedName>
        <fullName evidence="1">Uncharacterized protein</fullName>
    </submittedName>
</protein>
<dbReference type="AlphaFoldDB" id="A0A0A0LD71"/>
<dbReference type="Proteomes" id="UP000029981">
    <property type="component" value="Chromosome 3"/>
</dbReference>
<evidence type="ECO:0000313" key="2">
    <source>
        <dbReference type="Proteomes" id="UP000029981"/>
    </source>
</evidence>
<sequence length="99" mass="11012">MKKIGVLVATTTLETLHLPLFESLKKEALLCKPFFCRSGRVVKGQLPTLLGRHQVSPNADACINALVDLHQFLMPLVMALEIIFDLPMWCKSVGSDYLS</sequence>
<reference evidence="1 2" key="4">
    <citation type="journal article" date="2011" name="BMC Genomics">
        <title>RNA-Seq improves annotation of protein-coding genes in the cucumber genome.</title>
        <authorList>
            <person name="Li Z."/>
            <person name="Zhang Z."/>
            <person name="Yan P."/>
            <person name="Huang S."/>
            <person name="Fei Z."/>
            <person name="Lin K."/>
        </authorList>
    </citation>
    <scope>NUCLEOTIDE SEQUENCE [LARGE SCALE GENOMIC DNA]</scope>
    <source>
        <strain evidence="2">cv. 9930</strain>
    </source>
</reference>
<reference evidence="1 2" key="1">
    <citation type="journal article" date="2009" name="Nat. Genet.">
        <title>The genome of the cucumber, Cucumis sativus L.</title>
        <authorList>
            <person name="Huang S."/>
            <person name="Li R."/>
            <person name="Zhang Z."/>
            <person name="Li L."/>
            <person name="Gu X."/>
            <person name="Fan W."/>
            <person name="Lucas W.J."/>
            <person name="Wang X."/>
            <person name="Xie B."/>
            <person name="Ni P."/>
            <person name="Ren Y."/>
            <person name="Zhu H."/>
            <person name="Li J."/>
            <person name="Lin K."/>
            <person name="Jin W."/>
            <person name="Fei Z."/>
            <person name="Li G."/>
            <person name="Staub J."/>
            <person name="Kilian A."/>
            <person name="van der Vossen E.A."/>
            <person name="Wu Y."/>
            <person name="Guo J."/>
            <person name="He J."/>
            <person name="Jia Z."/>
            <person name="Ren Y."/>
            <person name="Tian G."/>
            <person name="Lu Y."/>
            <person name="Ruan J."/>
            <person name="Qian W."/>
            <person name="Wang M."/>
            <person name="Huang Q."/>
            <person name="Li B."/>
            <person name="Xuan Z."/>
            <person name="Cao J."/>
            <person name="Asan"/>
            <person name="Wu Z."/>
            <person name="Zhang J."/>
            <person name="Cai Q."/>
            <person name="Bai Y."/>
            <person name="Zhao B."/>
            <person name="Han Y."/>
            <person name="Li Y."/>
            <person name="Li X."/>
            <person name="Wang S."/>
            <person name="Shi Q."/>
            <person name="Liu S."/>
            <person name="Cho W.K."/>
            <person name="Kim J.Y."/>
            <person name="Xu Y."/>
            <person name="Heller-Uszynska K."/>
            <person name="Miao H."/>
            <person name="Cheng Z."/>
            <person name="Zhang S."/>
            <person name="Wu J."/>
            <person name="Yang Y."/>
            <person name="Kang H."/>
            <person name="Li M."/>
            <person name="Liang H."/>
            <person name="Ren X."/>
            <person name="Shi Z."/>
            <person name="Wen M."/>
            <person name="Jian M."/>
            <person name="Yang H."/>
            <person name="Zhang G."/>
            <person name="Yang Z."/>
            <person name="Chen R."/>
            <person name="Liu S."/>
            <person name="Li J."/>
            <person name="Ma L."/>
            <person name="Liu H."/>
            <person name="Zhou Y."/>
            <person name="Zhao J."/>
            <person name="Fang X."/>
            <person name="Li G."/>
            <person name="Fang L."/>
            <person name="Li Y."/>
            <person name="Liu D."/>
            <person name="Zheng H."/>
            <person name="Zhang Y."/>
            <person name="Qin N."/>
            <person name="Li Z."/>
            <person name="Yang G."/>
            <person name="Yang S."/>
            <person name="Bolund L."/>
            <person name="Kristiansen K."/>
            <person name="Zheng H."/>
            <person name="Li S."/>
            <person name="Zhang X."/>
            <person name="Yang H."/>
            <person name="Wang J."/>
            <person name="Sun R."/>
            <person name="Zhang B."/>
            <person name="Jiang S."/>
            <person name="Wang J."/>
            <person name="Du Y."/>
            <person name="Li S."/>
        </authorList>
    </citation>
    <scope>NUCLEOTIDE SEQUENCE [LARGE SCALE GENOMIC DNA]</scope>
    <source>
        <strain evidence="2">cv. 9930</strain>
    </source>
</reference>
<gene>
    <name evidence="1" type="ORF">Csa_3G855290</name>
</gene>
<reference evidence="1 2" key="2">
    <citation type="journal article" date="2009" name="PLoS ONE">
        <title>An integrated genetic and cytogenetic map of the cucumber genome.</title>
        <authorList>
            <person name="Ren Y."/>
            <person name="Zhang Z."/>
            <person name="Liu J."/>
            <person name="Staub J.E."/>
            <person name="Han Y."/>
            <person name="Cheng Z."/>
            <person name="Li X."/>
            <person name="Lu J."/>
            <person name="Miao H."/>
            <person name="Kang H."/>
            <person name="Xie B."/>
            <person name="Gu X."/>
            <person name="Wang X."/>
            <person name="Du Y."/>
            <person name="Jin W."/>
            <person name="Huang S."/>
        </authorList>
    </citation>
    <scope>NUCLEOTIDE SEQUENCE [LARGE SCALE GENOMIC DNA]</scope>
    <source>
        <strain evidence="2">cv. 9930</strain>
    </source>
</reference>
<dbReference type="EMBL" id="CM002924">
    <property type="protein sequence ID" value="KGN59935.1"/>
    <property type="molecule type" value="Genomic_DNA"/>
</dbReference>
<proteinExistence type="predicted"/>
<accession>A0A0A0LD71</accession>
<keyword evidence="2" id="KW-1185">Reference proteome</keyword>
<reference evidence="1 2" key="3">
    <citation type="journal article" date="2010" name="BMC Genomics">
        <title>Transcriptome sequencing and comparative analysis of cucumber flowers with different sex types.</title>
        <authorList>
            <person name="Guo S."/>
            <person name="Zheng Y."/>
            <person name="Joung J.G."/>
            <person name="Liu S."/>
            <person name="Zhang Z."/>
            <person name="Crasta O.R."/>
            <person name="Sobral B.W."/>
            <person name="Xu Y."/>
            <person name="Huang S."/>
            <person name="Fei Z."/>
        </authorList>
    </citation>
    <scope>NUCLEOTIDE SEQUENCE [LARGE SCALE GENOMIC DNA]</scope>
    <source>
        <strain evidence="2">cv. 9930</strain>
    </source>
</reference>
<evidence type="ECO:0000313" key="1">
    <source>
        <dbReference type="EMBL" id="KGN59935.1"/>
    </source>
</evidence>
<name>A0A0A0LD71_CUCSA</name>